<keyword evidence="2" id="KW-0274">FAD</keyword>
<dbReference type="SMART" id="SM01092">
    <property type="entry name" value="CO_deh_flav_C"/>
    <property type="match status" value="1"/>
</dbReference>
<dbReference type="STRING" id="2754.EH55_05725"/>
<dbReference type="PANTHER" id="PTHR42659:SF2">
    <property type="entry name" value="XANTHINE DEHYDROGENASE SUBUNIT C-RELATED"/>
    <property type="match status" value="1"/>
</dbReference>
<evidence type="ECO:0000313" key="6">
    <source>
        <dbReference type="Proteomes" id="UP000027665"/>
    </source>
</evidence>
<dbReference type="SUPFAM" id="SSF56176">
    <property type="entry name" value="FAD-binding/transporter-associated domain-like"/>
    <property type="match status" value="1"/>
</dbReference>
<dbReference type="OrthoDB" id="9789842at2"/>
<dbReference type="PANTHER" id="PTHR42659">
    <property type="entry name" value="XANTHINE DEHYDROGENASE SUBUNIT C-RELATED"/>
    <property type="match status" value="1"/>
</dbReference>
<dbReference type="InterPro" id="IPR036318">
    <property type="entry name" value="FAD-bd_PCMH-like_sf"/>
</dbReference>
<dbReference type="Gene3D" id="3.30.390.50">
    <property type="entry name" value="CO dehydrogenase flavoprotein, C-terminal domain"/>
    <property type="match status" value="1"/>
</dbReference>
<dbReference type="InterPro" id="IPR016169">
    <property type="entry name" value="FAD-bd_PCMH_sub2"/>
</dbReference>
<gene>
    <name evidence="5" type="ORF">EH55_05725</name>
</gene>
<proteinExistence type="predicted"/>
<dbReference type="InterPro" id="IPR005107">
    <property type="entry name" value="CO_DH_flav_C"/>
</dbReference>
<dbReference type="EMBL" id="JMKI01000035">
    <property type="protein sequence ID" value="KEJ92124.1"/>
    <property type="molecule type" value="Genomic_DNA"/>
</dbReference>
<dbReference type="Proteomes" id="UP000027665">
    <property type="component" value="Unassembled WGS sequence"/>
</dbReference>
<dbReference type="GO" id="GO:0071949">
    <property type="term" value="F:FAD binding"/>
    <property type="evidence" value="ECO:0007669"/>
    <property type="project" value="InterPro"/>
</dbReference>
<dbReference type="RefSeq" id="WP_037976512.1">
    <property type="nucleotide sequence ID" value="NZ_JAWRIX010000031.1"/>
</dbReference>
<keyword evidence="1" id="KW-0285">Flavoprotein</keyword>
<dbReference type="Gene3D" id="3.30.465.10">
    <property type="match status" value="1"/>
</dbReference>
<keyword evidence="6" id="KW-1185">Reference proteome</keyword>
<keyword evidence="3" id="KW-0560">Oxidoreductase</keyword>
<dbReference type="Pfam" id="PF03450">
    <property type="entry name" value="CO_deh_flav_C"/>
    <property type="match status" value="1"/>
</dbReference>
<accession>A0A073IQU7</accession>
<dbReference type="AlphaFoldDB" id="A0A073IQU7"/>
<sequence length="294" mass="31694">MMKYVLAKSIGEALGALADAQGKGRVISGGTDLTIDMEEGKISADVLIDVTQIPEMKEIRIEGDELVIGASATLTEITHNPLVRRYFLSLTKGTGCIGSLQIRNSATLTGNVVSAQPAADGGMAVAPLNPAYVISREGAEDKKLNTQEMYAGFGRTAIDPHNEMVKEIRIPLPKENEASSYVRLELRKSLSLPMLNVAAMAGATGGEVDWVRITMGPVGVGPVRARHAEEWLAGKKLNWKNMAEAGNMALLDAKPRSNPLRGSREYREATLPILVRRALEDIATQLGVKYEKEG</sequence>
<dbReference type="PROSITE" id="PS51387">
    <property type="entry name" value="FAD_PCMH"/>
    <property type="match status" value="1"/>
</dbReference>
<feature type="domain" description="FAD-binding PCMH-type" evidence="4">
    <location>
        <begin position="1"/>
        <end position="175"/>
    </location>
</feature>
<comment type="caution">
    <text evidence="5">The sequence shown here is derived from an EMBL/GenBank/DDBJ whole genome shotgun (WGS) entry which is preliminary data.</text>
</comment>
<evidence type="ECO:0000256" key="1">
    <source>
        <dbReference type="ARBA" id="ARBA00022630"/>
    </source>
</evidence>
<dbReference type="InterPro" id="IPR002346">
    <property type="entry name" value="Mopterin_DH_FAD-bd"/>
</dbReference>
<reference evidence="5 6" key="1">
    <citation type="submission" date="2014-04" db="EMBL/GenBank/DDBJ databases">
        <title>Draft Genome Sequence of Synergistes jonesii.</title>
        <authorList>
            <person name="Coil D.A."/>
            <person name="Eisen J.A."/>
            <person name="Holland-Moritz H.E."/>
        </authorList>
    </citation>
    <scope>NUCLEOTIDE SEQUENCE [LARGE SCALE GENOMIC DNA]</scope>
    <source>
        <strain evidence="5 6">78-1</strain>
    </source>
</reference>
<dbReference type="eggNOG" id="COG1319">
    <property type="taxonomic scope" value="Bacteria"/>
</dbReference>
<organism evidence="5 6">
    <name type="scientific">Synergistes jonesii</name>
    <dbReference type="NCBI Taxonomy" id="2754"/>
    <lineage>
        <taxon>Bacteria</taxon>
        <taxon>Thermotogati</taxon>
        <taxon>Synergistota</taxon>
        <taxon>Synergistia</taxon>
        <taxon>Synergistales</taxon>
        <taxon>Synergistaceae</taxon>
        <taxon>Synergistes</taxon>
    </lineage>
</organism>
<dbReference type="InterPro" id="IPR016166">
    <property type="entry name" value="FAD-bd_PCMH"/>
</dbReference>
<name>A0A073IQU7_9BACT</name>
<evidence type="ECO:0000256" key="3">
    <source>
        <dbReference type="ARBA" id="ARBA00023002"/>
    </source>
</evidence>
<protein>
    <recommendedName>
        <fullName evidence="4">FAD-binding PCMH-type domain-containing protein</fullName>
    </recommendedName>
</protein>
<dbReference type="Gene3D" id="3.30.43.10">
    <property type="entry name" value="Uridine Diphospho-n-acetylenolpyruvylglucosamine Reductase, domain 2"/>
    <property type="match status" value="1"/>
</dbReference>
<dbReference type="SUPFAM" id="SSF55447">
    <property type="entry name" value="CO dehydrogenase flavoprotein C-terminal domain-like"/>
    <property type="match status" value="1"/>
</dbReference>
<dbReference type="GO" id="GO:0016491">
    <property type="term" value="F:oxidoreductase activity"/>
    <property type="evidence" value="ECO:0007669"/>
    <property type="project" value="UniProtKB-KW"/>
</dbReference>
<dbReference type="Pfam" id="PF00941">
    <property type="entry name" value="FAD_binding_5"/>
    <property type="match status" value="1"/>
</dbReference>
<dbReference type="InterPro" id="IPR016167">
    <property type="entry name" value="FAD-bd_PCMH_sub1"/>
</dbReference>
<evidence type="ECO:0000259" key="4">
    <source>
        <dbReference type="PROSITE" id="PS51387"/>
    </source>
</evidence>
<dbReference type="InterPro" id="IPR051312">
    <property type="entry name" value="Diverse_Substr_Oxidored"/>
</dbReference>
<evidence type="ECO:0000313" key="5">
    <source>
        <dbReference type="EMBL" id="KEJ92124.1"/>
    </source>
</evidence>
<dbReference type="InterPro" id="IPR036683">
    <property type="entry name" value="CO_DH_flav_C_dom_sf"/>
</dbReference>
<evidence type="ECO:0000256" key="2">
    <source>
        <dbReference type="ARBA" id="ARBA00022827"/>
    </source>
</evidence>